<dbReference type="RefSeq" id="WP_054402154.1">
    <property type="nucleotide sequence ID" value="NZ_LIUT01000001.1"/>
</dbReference>
<organism evidence="1 2">
    <name type="scientific">Paenibacillus solani</name>
    <dbReference type="NCBI Taxonomy" id="1705565"/>
    <lineage>
        <taxon>Bacteria</taxon>
        <taxon>Bacillati</taxon>
        <taxon>Bacillota</taxon>
        <taxon>Bacilli</taxon>
        <taxon>Bacillales</taxon>
        <taxon>Paenibacillaceae</taxon>
        <taxon>Paenibacillus</taxon>
    </lineage>
</organism>
<dbReference type="EMBL" id="LIUT01000001">
    <property type="protein sequence ID" value="KOR89107.1"/>
    <property type="molecule type" value="Genomic_DNA"/>
</dbReference>
<dbReference type="PATRIC" id="fig|1705565.3.peg.3528"/>
<protein>
    <recommendedName>
        <fullName evidence="3">DUF3219 domain-containing protein</fullName>
    </recommendedName>
</protein>
<evidence type="ECO:0008006" key="3">
    <source>
        <dbReference type="Google" id="ProtNLM"/>
    </source>
</evidence>
<accession>A0A0M1P3X7</accession>
<dbReference type="SUPFAM" id="SSF159173">
    <property type="entry name" value="YkvR-like"/>
    <property type="match status" value="1"/>
</dbReference>
<proteinExistence type="predicted"/>
<name>A0A0M1P3X7_9BACL</name>
<dbReference type="OrthoDB" id="2920197at2"/>
<dbReference type="AlphaFoldDB" id="A0A0M1P3X7"/>
<comment type="caution">
    <text evidence="1">The sequence shown here is derived from an EMBL/GenBank/DDBJ whole genome shotgun (WGS) entry which is preliminary data.</text>
</comment>
<gene>
    <name evidence="1" type="ORF">AM231_07985</name>
</gene>
<dbReference type="InterPro" id="IPR021596">
    <property type="entry name" value="DUF3219"/>
</dbReference>
<reference evidence="2" key="1">
    <citation type="submission" date="2015-08" db="EMBL/GenBank/DDBJ databases">
        <title>Genome sequencing project for genomic taxonomy and phylogenomics of Bacillus-like bacteria.</title>
        <authorList>
            <person name="Liu B."/>
            <person name="Wang J."/>
            <person name="Zhu Y."/>
            <person name="Liu G."/>
            <person name="Chen Q."/>
            <person name="Chen Z."/>
            <person name="Lan J."/>
            <person name="Che J."/>
            <person name="Ge C."/>
            <person name="Shi H."/>
            <person name="Pan Z."/>
            <person name="Liu X."/>
        </authorList>
    </citation>
    <scope>NUCLEOTIDE SEQUENCE [LARGE SCALE GENOMIC DNA]</scope>
    <source>
        <strain evidence="2">FJAT-22460</strain>
    </source>
</reference>
<sequence>MVQKMFLNGILIYLRSYQEEKTNGLYKISVDFNVTSEEYHDISTLLYSGTFDVEIPERDLTFRGTIYEYSTSLTNLYVKDQVGQYKLTLMEVGHEAKG</sequence>
<dbReference type="Pfam" id="PF11514">
    <property type="entry name" value="DUF3219"/>
    <property type="match status" value="1"/>
</dbReference>
<keyword evidence="2" id="KW-1185">Reference proteome</keyword>
<dbReference type="InterPro" id="IPR023105">
    <property type="entry name" value="YkvR-like_sf"/>
</dbReference>
<dbReference type="Gene3D" id="2.40.30.80">
    <property type="entry name" value="YkvR-like"/>
    <property type="match status" value="1"/>
</dbReference>
<evidence type="ECO:0000313" key="2">
    <source>
        <dbReference type="Proteomes" id="UP000036932"/>
    </source>
</evidence>
<evidence type="ECO:0000313" key="1">
    <source>
        <dbReference type="EMBL" id="KOR89107.1"/>
    </source>
</evidence>
<dbReference type="Proteomes" id="UP000036932">
    <property type="component" value="Unassembled WGS sequence"/>
</dbReference>